<evidence type="ECO:0000259" key="9">
    <source>
        <dbReference type="PROSITE" id="PS50850"/>
    </source>
</evidence>
<feature type="transmembrane region" description="Helical" evidence="8">
    <location>
        <begin position="294"/>
        <end position="313"/>
    </location>
</feature>
<dbReference type="CDD" id="cd17369">
    <property type="entry name" value="MFS_ShiA_like"/>
    <property type="match status" value="1"/>
</dbReference>
<dbReference type="Pfam" id="PF00083">
    <property type="entry name" value="Sugar_tr"/>
    <property type="match status" value="2"/>
</dbReference>
<sequence>MAQDMVDGTRDDSSSPGTQAAPTERGKAARKRRVLVSSFLGGLIEWYDFNLYGMASAIVFAALFFPEGDSSVALMGAFATFAVGYVARPLGGVIAGHLGDRIGRKRVLVVTLLVMGLATTVIGLLPTYASIGVWAPILLIIVRLVQGVSVGGEWGGALLMTVEHAPPNRRGLWSAASQLGPAGGVIMATLVFRLVSDLPQEQFLGWGWRLPFLFSLVLVGIAVWIRSGTDETPVFEKAQPVVREGRIPLMQVLTRDRRPLILVVMLTLSISLTGTIVLVYTLSYAIGSGYSSSTALSALLIASLVNPVTTLIGAAASDRFGRRPVYVTGMALMLATSFVLFPLVDSGSSSMLLVAFILGYGCLGLAVGAHGVMISELFPSNARYTGVSLGYQFTASVAGMGPLIASALMAWGGGNPVYITTFLAVIYVVSGAVAIFAVPETNRLDIARYAE</sequence>
<dbReference type="InterPro" id="IPR005829">
    <property type="entry name" value="Sugar_transporter_CS"/>
</dbReference>
<protein>
    <submittedName>
        <fullName evidence="10">MFS transporter</fullName>
    </submittedName>
</protein>
<feature type="transmembrane region" description="Helical" evidence="8">
    <location>
        <begin position="206"/>
        <end position="225"/>
    </location>
</feature>
<feature type="transmembrane region" description="Helical" evidence="8">
    <location>
        <begin position="34"/>
        <end position="65"/>
    </location>
</feature>
<evidence type="ECO:0000313" key="10">
    <source>
        <dbReference type="EMBL" id="MFC5853688.1"/>
    </source>
</evidence>
<feature type="transmembrane region" description="Helical" evidence="8">
    <location>
        <begin position="71"/>
        <end position="95"/>
    </location>
</feature>
<dbReference type="RefSeq" id="WP_381364245.1">
    <property type="nucleotide sequence ID" value="NZ_JBHSOA010000037.1"/>
</dbReference>
<evidence type="ECO:0000256" key="3">
    <source>
        <dbReference type="ARBA" id="ARBA00022475"/>
    </source>
</evidence>
<keyword evidence="6 8" id="KW-0472">Membrane</keyword>
<reference evidence="11" key="1">
    <citation type="journal article" date="2019" name="Int. J. Syst. Evol. Microbiol.">
        <title>The Global Catalogue of Microorganisms (GCM) 10K type strain sequencing project: providing services to taxonomists for standard genome sequencing and annotation.</title>
        <authorList>
            <consortium name="The Broad Institute Genomics Platform"/>
            <consortium name="The Broad Institute Genome Sequencing Center for Infectious Disease"/>
            <person name="Wu L."/>
            <person name="Ma J."/>
        </authorList>
    </citation>
    <scope>NUCLEOTIDE SEQUENCE [LARGE SCALE GENOMIC DNA]</scope>
    <source>
        <strain evidence="11">JCM 10411</strain>
    </source>
</reference>
<feature type="transmembrane region" description="Helical" evidence="8">
    <location>
        <begin position="389"/>
        <end position="411"/>
    </location>
</feature>
<dbReference type="InterPro" id="IPR020846">
    <property type="entry name" value="MFS_dom"/>
</dbReference>
<evidence type="ECO:0000256" key="1">
    <source>
        <dbReference type="ARBA" id="ARBA00004651"/>
    </source>
</evidence>
<feature type="transmembrane region" description="Helical" evidence="8">
    <location>
        <begin position="325"/>
        <end position="344"/>
    </location>
</feature>
<organism evidence="10 11">
    <name type="scientific">Streptomyces chlorus</name>
    <dbReference type="NCBI Taxonomy" id="887452"/>
    <lineage>
        <taxon>Bacteria</taxon>
        <taxon>Bacillati</taxon>
        <taxon>Actinomycetota</taxon>
        <taxon>Actinomycetes</taxon>
        <taxon>Kitasatosporales</taxon>
        <taxon>Streptomycetaceae</taxon>
        <taxon>Streptomyces</taxon>
    </lineage>
</organism>
<dbReference type="Gene3D" id="1.20.1250.20">
    <property type="entry name" value="MFS general substrate transporter like domains"/>
    <property type="match status" value="1"/>
</dbReference>
<feature type="transmembrane region" description="Helical" evidence="8">
    <location>
        <begin position="417"/>
        <end position="438"/>
    </location>
</feature>
<dbReference type="InterPro" id="IPR005828">
    <property type="entry name" value="MFS_sugar_transport-like"/>
</dbReference>
<feature type="transmembrane region" description="Helical" evidence="8">
    <location>
        <begin position="172"/>
        <end position="194"/>
    </location>
</feature>
<name>A0ABW1DYH2_9ACTN</name>
<comment type="subcellular location">
    <subcellularLocation>
        <location evidence="1">Cell membrane</location>
        <topology evidence="1">Multi-pass membrane protein</topology>
    </subcellularLocation>
</comment>
<feature type="transmembrane region" description="Helical" evidence="8">
    <location>
        <begin position="107"/>
        <end position="125"/>
    </location>
</feature>
<proteinExistence type="predicted"/>
<dbReference type="PANTHER" id="PTHR43045:SF1">
    <property type="entry name" value="SHIKIMATE TRANSPORTER"/>
    <property type="match status" value="1"/>
</dbReference>
<feature type="transmembrane region" description="Helical" evidence="8">
    <location>
        <begin position="350"/>
        <end position="369"/>
    </location>
</feature>
<feature type="domain" description="Major facilitator superfamily (MFS) profile" evidence="9">
    <location>
        <begin position="34"/>
        <end position="442"/>
    </location>
</feature>
<evidence type="ECO:0000256" key="4">
    <source>
        <dbReference type="ARBA" id="ARBA00022692"/>
    </source>
</evidence>
<evidence type="ECO:0000256" key="7">
    <source>
        <dbReference type="SAM" id="MobiDB-lite"/>
    </source>
</evidence>
<gene>
    <name evidence="10" type="ORF">ACFPZI_18290</name>
</gene>
<feature type="transmembrane region" description="Helical" evidence="8">
    <location>
        <begin position="131"/>
        <end position="151"/>
    </location>
</feature>
<evidence type="ECO:0000256" key="2">
    <source>
        <dbReference type="ARBA" id="ARBA00022448"/>
    </source>
</evidence>
<keyword evidence="2" id="KW-0813">Transport</keyword>
<dbReference type="Proteomes" id="UP001596180">
    <property type="component" value="Unassembled WGS sequence"/>
</dbReference>
<feature type="region of interest" description="Disordered" evidence="7">
    <location>
        <begin position="1"/>
        <end position="26"/>
    </location>
</feature>
<dbReference type="InterPro" id="IPR036259">
    <property type="entry name" value="MFS_trans_sf"/>
</dbReference>
<keyword evidence="5 8" id="KW-1133">Transmembrane helix</keyword>
<dbReference type="SUPFAM" id="SSF103473">
    <property type="entry name" value="MFS general substrate transporter"/>
    <property type="match status" value="1"/>
</dbReference>
<feature type="transmembrane region" description="Helical" evidence="8">
    <location>
        <begin position="260"/>
        <end position="282"/>
    </location>
</feature>
<dbReference type="PROSITE" id="PS00216">
    <property type="entry name" value="SUGAR_TRANSPORT_1"/>
    <property type="match status" value="1"/>
</dbReference>
<dbReference type="PROSITE" id="PS50850">
    <property type="entry name" value="MFS"/>
    <property type="match status" value="1"/>
</dbReference>
<keyword evidence="4 8" id="KW-0812">Transmembrane</keyword>
<accession>A0ABW1DYH2</accession>
<keyword evidence="11" id="KW-1185">Reference proteome</keyword>
<keyword evidence="3" id="KW-1003">Cell membrane</keyword>
<dbReference type="EMBL" id="JBHSOA010000037">
    <property type="protein sequence ID" value="MFC5853688.1"/>
    <property type="molecule type" value="Genomic_DNA"/>
</dbReference>
<dbReference type="PANTHER" id="PTHR43045">
    <property type="entry name" value="SHIKIMATE TRANSPORTER"/>
    <property type="match status" value="1"/>
</dbReference>
<evidence type="ECO:0000256" key="8">
    <source>
        <dbReference type="SAM" id="Phobius"/>
    </source>
</evidence>
<comment type="caution">
    <text evidence="10">The sequence shown here is derived from an EMBL/GenBank/DDBJ whole genome shotgun (WGS) entry which is preliminary data.</text>
</comment>
<evidence type="ECO:0000256" key="5">
    <source>
        <dbReference type="ARBA" id="ARBA00022989"/>
    </source>
</evidence>
<evidence type="ECO:0000256" key="6">
    <source>
        <dbReference type="ARBA" id="ARBA00023136"/>
    </source>
</evidence>
<evidence type="ECO:0000313" key="11">
    <source>
        <dbReference type="Proteomes" id="UP001596180"/>
    </source>
</evidence>